<evidence type="ECO:0000256" key="3">
    <source>
        <dbReference type="ARBA" id="ARBA00022989"/>
    </source>
</evidence>
<comment type="caution">
    <text evidence="8">The sequence shown here is derived from an EMBL/GenBank/DDBJ whole genome shotgun (WGS) entry which is preliminary data.</text>
</comment>
<dbReference type="RefSeq" id="WP_208153421.1">
    <property type="nucleotide sequence ID" value="NZ_JAGEVF010000004.1"/>
</dbReference>
<dbReference type="PANTHER" id="PTHR21016:SF25">
    <property type="entry name" value="TM2 DOMAIN-CONTAINING PROTEIN DDB_G0277895-RELATED"/>
    <property type="match status" value="1"/>
</dbReference>
<feature type="signal peptide" evidence="6">
    <location>
        <begin position="1"/>
        <end position="21"/>
    </location>
</feature>
<evidence type="ECO:0000256" key="1">
    <source>
        <dbReference type="ARBA" id="ARBA00004141"/>
    </source>
</evidence>
<evidence type="ECO:0000256" key="4">
    <source>
        <dbReference type="ARBA" id="ARBA00023136"/>
    </source>
</evidence>
<feature type="transmembrane region" description="Helical" evidence="5">
    <location>
        <begin position="87"/>
        <end position="104"/>
    </location>
</feature>
<sequence>MKIKLFLSAFFLMLTVSAAYASFPVDRATVATTTENVSSTDEVTASAEMSTPVARAGQQSKGIAIILWFFLGGFAAHRWYLKSPIGWNILFILTLGGLGIWWIIDLIDIFTENYPKANFKSKFF</sequence>
<feature type="domain" description="TM2" evidence="7">
    <location>
        <begin position="58"/>
        <end position="107"/>
    </location>
</feature>
<reference evidence="8 9" key="1">
    <citation type="submission" date="2021-03" db="EMBL/GenBank/DDBJ databases">
        <title>Winogradskyella sp. nov., isolated from costal sediment.</title>
        <authorList>
            <person name="Gao C."/>
        </authorList>
    </citation>
    <scope>NUCLEOTIDE SEQUENCE [LARGE SCALE GENOMIC DNA]</scope>
    <source>
        <strain evidence="8 9">DF17</strain>
    </source>
</reference>
<keyword evidence="6" id="KW-0732">Signal</keyword>
<dbReference type="InterPro" id="IPR007829">
    <property type="entry name" value="TM2"/>
</dbReference>
<comment type="subcellular location">
    <subcellularLocation>
        <location evidence="1">Membrane</location>
        <topology evidence="1">Multi-pass membrane protein</topology>
    </subcellularLocation>
</comment>
<evidence type="ECO:0000256" key="5">
    <source>
        <dbReference type="SAM" id="Phobius"/>
    </source>
</evidence>
<organism evidence="8 9">
    <name type="scientific">Winogradskyella pelagia</name>
    <dbReference type="NCBI Taxonomy" id="2819984"/>
    <lineage>
        <taxon>Bacteria</taxon>
        <taxon>Pseudomonadati</taxon>
        <taxon>Bacteroidota</taxon>
        <taxon>Flavobacteriia</taxon>
        <taxon>Flavobacteriales</taxon>
        <taxon>Flavobacteriaceae</taxon>
        <taxon>Winogradskyella</taxon>
    </lineage>
</organism>
<evidence type="ECO:0000313" key="9">
    <source>
        <dbReference type="Proteomes" id="UP000676776"/>
    </source>
</evidence>
<evidence type="ECO:0000259" key="7">
    <source>
        <dbReference type="Pfam" id="PF05154"/>
    </source>
</evidence>
<proteinExistence type="predicted"/>
<protein>
    <submittedName>
        <fullName evidence="8">TM2 domain-containing protein</fullName>
    </submittedName>
</protein>
<dbReference type="PANTHER" id="PTHR21016">
    <property type="entry name" value="BETA-AMYLOID BINDING PROTEIN-RELATED"/>
    <property type="match status" value="1"/>
</dbReference>
<dbReference type="InterPro" id="IPR050932">
    <property type="entry name" value="TM2D1-3-like"/>
</dbReference>
<dbReference type="Pfam" id="PF05154">
    <property type="entry name" value="TM2"/>
    <property type="match status" value="1"/>
</dbReference>
<evidence type="ECO:0000256" key="2">
    <source>
        <dbReference type="ARBA" id="ARBA00022692"/>
    </source>
</evidence>
<keyword evidence="9" id="KW-1185">Reference proteome</keyword>
<feature type="transmembrane region" description="Helical" evidence="5">
    <location>
        <begin position="62"/>
        <end position="80"/>
    </location>
</feature>
<evidence type="ECO:0000256" key="6">
    <source>
        <dbReference type="SAM" id="SignalP"/>
    </source>
</evidence>
<dbReference type="Proteomes" id="UP000676776">
    <property type="component" value="Unassembled WGS sequence"/>
</dbReference>
<accession>A0ABS3T0R4</accession>
<feature type="chain" id="PRO_5047290339" evidence="6">
    <location>
        <begin position="22"/>
        <end position="124"/>
    </location>
</feature>
<evidence type="ECO:0000313" key="8">
    <source>
        <dbReference type="EMBL" id="MBO3116340.1"/>
    </source>
</evidence>
<dbReference type="EMBL" id="JAGEVF010000004">
    <property type="protein sequence ID" value="MBO3116340.1"/>
    <property type="molecule type" value="Genomic_DNA"/>
</dbReference>
<keyword evidence="4 5" id="KW-0472">Membrane</keyword>
<name>A0ABS3T0R4_9FLAO</name>
<keyword evidence="3 5" id="KW-1133">Transmembrane helix</keyword>
<gene>
    <name evidence="8" type="ORF">J4050_06255</name>
</gene>
<keyword evidence="2 5" id="KW-0812">Transmembrane</keyword>